<evidence type="ECO:0000313" key="4">
    <source>
        <dbReference type="EMBL" id="AFP11884.1"/>
    </source>
</evidence>
<dbReference type="Gene3D" id="2.40.50.40">
    <property type="match status" value="1"/>
</dbReference>
<dbReference type="AlphaFoldDB" id="V9LH70"/>
<organism evidence="4">
    <name type="scientific">Callorhinchus milii</name>
    <name type="common">Ghost shark</name>
    <dbReference type="NCBI Taxonomy" id="7868"/>
    <lineage>
        <taxon>Eukaryota</taxon>
        <taxon>Metazoa</taxon>
        <taxon>Chordata</taxon>
        <taxon>Craniata</taxon>
        <taxon>Vertebrata</taxon>
        <taxon>Chondrichthyes</taxon>
        <taxon>Holocephali</taxon>
        <taxon>Chimaeriformes</taxon>
        <taxon>Callorhinchidae</taxon>
        <taxon>Callorhinchus</taxon>
    </lineage>
</organism>
<dbReference type="InterPro" id="IPR001811">
    <property type="entry name" value="Chemokine_IL8-like_dom"/>
</dbReference>
<proteinExistence type="evidence at transcript level"/>
<reference evidence="4" key="1">
    <citation type="journal article" date="2014" name="Nature">
        <title>Elephant shark genome provides unique insights into gnathostome evolution.</title>
        <authorList>
            <consortium name="International Elephant Shark Genome Sequencing Consortium"/>
            <person name="Venkatesh B."/>
            <person name="Lee A.P."/>
            <person name="Ravi V."/>
            <person name="Maurya A.K."/>
            <person name="Lian M.M."/>
            <person name="Swann J.B."/>
            <person name="Ohta Y."/>
            <person name="Flajnik M.F."/>
            <person name="Sutoh Y."/>
            <person name="Kasahara M."/>
            <person name="Hoon S."/>
            <person name="Gangu V."/>
            <person name="Roy S.W."/>
            <person name="Irimia M."/>
            <person name="Korzh V."/>
            <person name="Kondrychyn I."/>
            <person name="Lim Z.W."/>
            <person name="Tay B.H."/>
            <person name="Tohari S."/>
            <person name="Kong K.W."/>
            <person name="Ho S."/>
            <person name="Lorente-Galdos B."/>
            <person name="Quilez J."/>
            <person name="Marques-Bonet T."/>
            <person name="Raney B.J."/>
            <person name="Ingham P.W."/>
            <person name="Tay A."/>
            <person name="Hillier L.W."/>
            <person name="Minx P."/>
            <person name="Boehm T."/>
            <person name="Wilson R.K."/>
            <person name="Brenner S."/>
            <person name="Warren W.C."/>
        </authorList>
    </citation>
    <scope>NUCLEOTIDE SEQUENCE</scope>
    <source>
        <tissue evidence="4">Brain</tissue>
    </source>
</reference>
<dbReference type="InterPro" id="IPR036048">
    <property type="entry name" value="Interleukin_8-like_sf"/>
</dbReference>
<dbReference type="SUPFAM" id="SSF54117">
    <property type="entry name" value="Interleukin 8-like chemokines"/>
    <property type="match status" value="1"/>
</dbReference>
<name>V9LH70_CALMI</name>
<accession>V9LH70</accession>
<feature type="chain" id="PRO_5004778621" evidence="2">
    <location>
        <begin position="26"/>
        <end position="112"/>
    </location>
</feature>
<feature type="domain" description="Chemokine interleukin-8-like" evidence="3">
    <location>
        <begin position="28"/>
        <end position="88"/>
    </location>
</feature>
<dbReference type="EMBL" id="JW879367">
    <property type="protein sequence ID" value="AFP11884.1"/>
    <property type="molecule type" value="mRNA"/>
</dbReference>
<dbReference type="Pfam" id="PF00048">
    <property type="entry name" value="IL8"/>
    <property type="match status" value="1"/>
</dbReference>
<feature type="signal peptide" evidence="2">
    <location>
        <begin position="1"/>
        <end position="25"/>
    </location>
</feature>
<sequence>MNCKLQIATLLALILVCAHFPEASAVPRCLCLNFIECVPKKFVKDFLIIPKSSHCTKTQIILTISKGSRVMEACLNSELDQGMELITCWNRINHDIGRKEECIRPRRTRTPK</sequence>
<protein>
    <submittedName>
        <fullName evidence="4">CXCL2-like chemokine</fullName>
    </submittedName>
</protein>
<keyword evidence="2" id="KW-0732">Signal</keyword>
<evidence type="ECO:0000256" key="2">
    <source>
        <dbReference type="SAM" id="SignalP"/>
    </source>
</evidence>
<dbReference type="GO" id="GO:0005615">
    <property type="term" value="C:extracellular space"/>
    <property type="evidence" value="ECO:0007669"/>
    <property type="project" value="UniProtKB-KW"/>
</dbReference>
<keyword evidence="1" id="KW-0202">Cytokine</keyword>
<evidence type="ECO:0000256" key="1">
    <source>
        <dbReference type="ARBA" id="ARBA00022514"/>
    </source>
</evidence>
<dbReference type="GO" id="GO:0008009">
    <property type="term" value="F:chemokine activity"/>
    <property type="evidence" value="ECO:0007669"/>
    <property type="project" value="InterPro"/>
</dbReference>
<dbReference type="GO" id="GO:0006955">
    <property type="term" value="P:immune response"/>
    <property type="evidence" value="ECO:0007669"/>
    <property type="project" value="InterPro"/>
</dbReference>
<evidence type="ECO:0000259" key="3">
    <source>
        <dbReference type="Pfam" id="PF00048"/>
    </source>
</evidence>